<dbReference type="PANTHER" id="PTHR10602:SF0">
    <property type="entry name" value="EUKARYOTIC TRANSLATION INITIATION FACTOR 2 SUBUNIT 1"/>
    <property type="match status" value="1"/>
</dbReference>
<dbReference type="Gene3D" id="2.40.50.140">
    <property type="entry name" value="Nucleic acid-binding proteins"/>
    <property type="match status" value="1"/>
</dbReference>
<dbReference type="PROSITE" id="PS50126">
    <property type="entry name" value="S1"/>
    <property type="match status" value="1"/>
</dbReference>
<dbReference type="GO" id="GO:0033290">
    <property type="term" value="C:eukaryotic 48S preinitiation complex"/>
    <property type="evidence" value="ECO:0007669"/>
    <property type="project" value="TreeGrafter"/>
</dbReference>
<organism evidence="6 7">
    <name type="scientific">Diacronema lutheri</name>
    <name type="common">Unicellular marine alga</name>
    <name type="synonym">Monochrysis lutheri</name>
    <dbReference type="NCBI Taxonomy" id="2081491"/>
    <lineage>
        <taxon>Eukaryota</taxon>
        <taxon>Haptista</taxon>
        <taxon>Haptophyta</taxon>
        <taxon>Pavlovophyceae</taxon>
        <taxon>Pavlovales</taxon>
        <taxon>Pavlovaceae</taxon>
        <taxon>Diacronema</taxon>
    </lineage>
</organism>
<dbReference type="Gene3D" id="3.30.70.1130">
    <property type="entry name" value="EIF_2_alpha"/>
    <property type="match status" value="1"/>
</dbReference>
<sequence>MYEAKFPEVDECVMVQVRSIAEMGAYVSLLEYDNIEGMILLSELSRRRIRSINKLIRVGKQEVCMVLRVDKEKGYIDLSKRRVSAEDITQCDERFTKAKAVHSIMRHLADQCAVEMIDLYPRIAWPLYKRFGHAFDAFKLSISDSKGVWSTPGIDVDEQTARLLADNILKRLTPQAVKIRADLEVTCFEYEGIEAIQRSLAKGALCSTADAPVRVRLVAPPLYVALTQAMEKDVGIAVLEKAIEAIGAEIRAAKGELVVKVKPRAISAQDEKLLNSLMETLERQNEEVGGDSDGEGEVTGMGNLKIDE</sequence>
<accession>A0A8J5XPV4</accession>
<dbReference type="OrthoDB" id="1685042at2759"/>
<dbReference type="InterPro" id="IPR024054">
    <property type="entry name" value="TIF2_asu_middle_sf"/>
</dbReference>
<keyword evidence="2" id="KW-0396">Initiation factor</keyword>
<reference evidence="6" key="1">
    <citation type="submission" date="2021-05" db="EMBL/GenBank/DDBJ databases">
        <title>The genome of the haptophyte Pavlova lutheri (Diacronema luteri, Pavlovales) - a model for lipid biosynthesis in eukaryotic algae.</title>
        <authorList>
            <person name="Hulatt C.J."/>
            <person name="Posewitz M.C."/>
        </authorList>
    </citation>
    <scope>NUCLEOTIDE SEQUENCE</scope>
    <source>
        <strain evidence="6">NIVA-4/92</strain>
    </source>
</reference>
<dbReference type="GO" id="GO:0003743">
    <property type="term" value="F:translation initiation factor activity"/>
    <property type="evidence" value="ECO:0007669"/>
    <property type="project" value="UniProtKB-KW"/>
</dbReference>
<dbReference type="InterPro" id="IPR044126">
    <property type="entry name" value="S1_IF2_alpha"/>
</dbReference>
<evidence type="ECO:0000256" key="4">
    <source>
        <dbReference type="SAM" id="MobiDB-lite"/>
    </source>
</evidence>
<dbReference type="Proteomes" id="UP000751190">
    <property type="component" value="Unassembled WGS sequence"/>
</dbReference>
<dbReference type="CDD" id="cd04452">
    <property type="entry name" value="S1_IF2_alpha"/>
    <property type="match status" value="1"/>
</dbReference>
<dbReference type="FunFam" id="3.30.70.1130:FF:000001">
    <property type="entry name" value="Eukaryotic translation initiation factor 2 subunit 1"/>
    <property type="match status" value="1"/>
</dbReference>
<dbReference type="GO" id="GO:0003723">
    <property type="term" value="F:RNA binding"/>
    <property type="evidence" value="ECO:0007669"/>
    <property type="project" value="InterPro"/>
</dbReference>
<dbReference type="SUPFAM" id="SSF116742">
    <property type="entry name" value="eIF2alpha middle domain-like"/>
    <property type="match status" value="1"/>
</dbReference>
<dbReference type="SUPFAM" id="SSF50249">
    <property type="entry name" value="Nucleic acid-binding proteins"/>
    <property type="match status" value="1"/>
</dbReference>
<dbReference type="InterPro" id="IPR024055">
    <property type="entry name" value="TIF2_asu_C"/>
</dbReference>
<name>A0A8J5XPV4_DIALT</name>
<evidence type="ECO:0000256" key="2">
    <source>
        <dbReference type="ARBA" id="ARBA00022540"/>
    </source>
</evidence>
<dbReference type="SUPFAM" id="SSF110993">
    <property type="entry name" value="eIF-2-alpha, C-terminal domain"/>
    <property type="match status" value="1"/>
</dbReference>
<dbReference type="OMA" id="DVNEHQR"/>
<evidence type="ECO:0000256" key="3">
    <source>
        <dbReference type="ARBA" id="ARBA00022917"/>
    </source>
</evidence>
<dbReference type="InterPro" id="IPR003029">
    <property type="entry name" value="S1_domain"/>
</dbReference>
<dbReference type="Pfam" id="PF00575">
    <property type="entry name" value="S1"/>
    <property type="match status" value="1"/>
</dbReference>
<evidence type="ECO:0000313" key="6">
    <source>
        <dbReference type="EMBL" id="KAG8463270.1"/>
    </source>
</evidence>
<evidence type="ECO:0000259" key="5">
    <source>
        <dbReference type="PROSITE" id="PS50126"/>
    </source>
</evidence>
<gene>
    <name evidence="6" type="ORF">KFE25_004781</name>
</gene>
<protein>
    <recommendedName>
        <fullName evidence="5">S1 motif domain-containing protein</fullName>
    </recommendedName>
</protein>
<keyword evidence="7" id="KW-1185">Reference proteome</keyword>
<feature type="domain" description="S1 motif" evidence="5">
    <location>
        <begin position="10"/>
        <end position="81"/>
    </location>
</feature>
<dbReference type="SMART" id="SM00316">
    <property type="entry name" value="S1"/>
    <property type="match status" value="1"/>
</dbReference>
<comment type="caution">
    <text evidence="6">The sequence shown here is derived from an EMBL/GenBank/DDBJ whole genome shotgun (WGS) entry which is preliminary data.</text>
</comment>
<feature type="region of interest" description="Disordered" evidence="4">
    <location>
        <begin position="284"/>
        <end position="308"/>
    </location>
</feature>
<proteinExistence type="inferred from homology"/>
<dbReference type="GO" id="GO:0005850">
    <property type="term" value="C:eukaryotic translation initiation factor 2 complex"/>
    <property type="evidence" value="ECO:0007669"/>
    <property type="project" value="TreeGrafter"/>
</dbReference>
<dbReference type="InterPro" id="IPR011488">
    <property type="entry name" value="TIF_2_asu"/>
</dbReference>
<dbReference type="Gene3D" id="1.10.150.190">
    <property type="entry name" value="Translation initiation factor 2, subunit 1, domain 2"/>
    <property type="match status" value="1"/>
</dbReference>
<dbReference type="FunFam" id="2.40.50.140:FF:000015">
    <property type="entry name" value="Eukaryotic translation initiation factor 2 subunit alpha"/>
    <property type="match status" value="1"/>
</dbReference>
<keyword evidence="3" id="KW-0648">Protein biosynthesis</keyword>
<comment type="similarity">
    <text evidence="1">Belongs to the eIF-2-alpha family.</text>
</comment>
<evidence type="ECO:0000256" key="1">
    <source>
        <dbReference type="ARBA" id="ARBA00007223"/>
    </source>
</evidence>
<dbReference type="Pfam" id="PF07541">
    <property type="entry name" value="EIF_2_alpha"/>
    <property type="match status" value="1"/>
</dbReference>
<dbReference type="GO" id="GO:0043022">
    <property type="term" value="F:ribosome binding"/>
    <property type="evidence" value="ECO:0007669"/>
    <property type="project" value="TreeGrafter"/>
</dbReference>
<dbReference type="EMBL" id="JAGTXO010000016">
    <property type="protein sequence ID" value="KAG8463270.1"/>
    <property type="molecule type" value="Genomic_DNA"/>
</dbReference>
<dbReference type="AlphaFoldDB" id="A0A8J5XPV4"/>
<dbReference type="PANTHER" id="PTHR10602">
    <property type="entry name" value="EUKARYOTIC TRANSLATION INITIATION FACTOR 2 SUBUNIT 1"/>
    <property type="match status" value="1"/>
</dbReference>
<dbReference type="InterPro" id="IPR012340">
    <property type="entry name" value="NA-bd_OB-fold"/>
</dbReference>
<evidence type="ECO:0000313" key="7">
    <source>
        <dbReference type="Proteomes" id="UP000751190"/>
    </source>
</evidence>